<dbReference type="EMBL" id="CP115156">
    <property type="protein sequence ID" value="WBL31581.1"/>
    <property type="molecule type" value="Genomic_DNA"/>
</dbReference>
<dbReference type="InterPro" id="IPR023214">
    <property type="entry name" value="HAD_sf"/>
</dbReference>
<dbReference type="SUPFAM" id="SSF81653">
    <property type="entry name" value="Calcium ATPase, transduction domain A"/>
    <property type="match status" value="1"/>
</dbReference>
<feature type="domain" description="Cation-transporting P-type ATPase N-terminal" evidence="11">
    <location>
        <begin position="4"/>
        <end position="78"/>
    </location>
</feature>
<dbReference type="NCBIfam" id="TIGR01494">
    <property type="entry name" value="ATPase_P-type"/>
    <property type="match status" value="2"/>
</dbReference>
<evidence type="ECO:0000259" key="11">
    <source>
        <dbReference type="SMART" id="SM00831"/>
    </source>
</evidence>
<dbReference type="Gene3D" id="3.40.1110.10">
    <property type="entry name" value="Calcium-transporting ATPase, cytoplasmic domain N"/>
    <property type="match status" value="1"/>
</dbReference>
<feature type="transmembrane region" description="Helical" evidence="10">
    <location>
        <begin position="853"/>
        <end position="874"/>
    </location>
</feature>
<dbReference type="PRINTS" id="PR00119">
    <property type="entry name" value="CATATPASE"/>
</dbReference>
<keyword evidence="3" id="KW-1003">Cell membrane</keyword>
<dbReference type="InterPro" id="IPR059000">
    <property type="entry name" value="ATPase_P-type_domA"/>
</dbReference>
<dbReference type="SFLD" id="SFLDG00002">
    <property type="entry name" value="C1.7:_P-type_atpase_like"/>
    <property type="match status" value="1"/>
</dbReference>
<keyword evidence="4 10" id="KW-0812">Transmembrane</keyword>
<evidence type="ECO:0000256" key="2">
    <source>
        <dbReference type="ARBA" id="ARBA00005675"/>
    </source>
</evidence>
<keyword evidence="9 10" id="KW-0472">Membrane</keyword>
<evidence type="ECO:0000313" key="12">
    <source>
        <dbReference type="EMBL" id="WBL31581.1"/>
    </source>
</evidence>
<accession>A0ABY7M4E7</accession>
<feature type="transmembrane region" description="Helical" evidence="10">
    <location>
        <begin position="293"/>
        <end position="316"/>
    </location>
</feature>
<dbReference type="InterPro" id="IPR036412">
    <property type="entry name" value="HAD-like_sf"/>
</dbReference>
<evidence type="ECO:0000256" key="8">
    <source>
        <dbReference type="ARBA" id="ARBA00022989"/>
    </source>
</evidence>
<feature type="transmembrane region" description="Helical" evidence="10">
    <location>
        <begin position="86"/>
        <end position="106"/>
    </location>
</feature>
<dbReference type="InterPro" id="IPR018303">
    <property type="entry name" value="ATPase_P-typ_P_site"/>
</dbReference>
<evidence type="ECO:0000256" key="9">
    <source>
        <dbReference type="ARBA" id="ARBA00023136"/>
    </source>
</evidence>
<dbReference type="InterPro" id="IPR023299">
    <property type="entry name" value="ATPase_P-typ_cyto_dom_N"/>
</dbReference>
<dbReference type="PRINTS" id="PR00120">
    <property type="entry name" value="HATPASE"/>
</dbReference>
<dbReference type="Proteomes" id="UP001210120">
    <property type="component" value="Chromosome"/>
</dbReference>
<keyword evidence="8 10" id="KW-1133">Transmembrane helix</keyword>
<dbReference type="Gene3D" id="2.70.150.10">
    <property type="entry name" value="Calcium-transporting ATPase, cytoplasmic transduction domain A"/>
    <property type="match status" value="1"/>
</dbReference>
<feature type="transmembrane region" description="Helical" evidence="10">
    <location>
        <begin position="889"/>
        <end position="909"/>
    </location>
</feature>
<dbReference type="PROSITE" id="PS00154">
    <property type="entry name" value="ATPASE_E1_E2"/>
    <property type="match status" value="1"/>
</dbReference>
<dbReference type="InterPro" id="IPR004014">
    <property type="entry name" value="ATPase_P-typ_cation-transptr_N"/>
</dbReference>
<keyword evidence="13" id="KW-1185">Reference proteome</keyword>
<comment type="similarity">
    <text evidence="2">Belongs to the cation transport ATPase (P-type) (TC 3.A.3) family. Type IIA subfamily.</text>
</comment>
<keyword evidence="5" id="KW-0547">Nucleotide-binding</keyword>
<dbReference type="Gene3D" id="3.40.50.1000">
    <property type="entry name" value="HAD superfamily/HAD-like"/>
    <property type="match status" value="1"/>
</dbReference>
<dbReference type="Pfam" id="PF13246">
    <property type="entry name" value="Cation_ATPase"/>
    <property type="match status" value="1"/>
</dbReference>
<dbReference type="PANTHER" id="PTHR43294">
    <property type="entry name" value="SODIUM/POTASSIUM-TRANSPORTING ATPASE SUBUNIT ALPHA"/>
    <property type="match status" value="1"/>
</dbReference>
<gene>
    <name evidence="12" type="ORF">O7R10_00770</name>
</gene>
<keyword evidence="7" id="KW-1278">Translocase</keyword>
<proteinExistence type="inferred from homology"/>
<feature type="transmembrane region" description="Helical" evidence="10">
    <location>
        <begin position="814"/>
        <end position="832"/>
    </location>
</feature>
<evidence type="ECO:0000256" key="6">
    <source>
        <dbReference type="ARBA" id="ARBA00022840"/>
    </source>
</evidence>
<evidence type="ECO:0000256" key="1">
    <source>
        <dbReference type="ARBA" id="ARBA00004651"/>
    </source>
</evidence>
<dbReference type="SMART" id="SM00831">
    <property type="entry name" value="Cation_ATPase_N"/>
    <property type="match status" value="1"/>
</dbReference>
<organism evidence="12 13">
    <name type="scientific">Candidatus Phytoplasma sacchari</name>
    <dbReference type="NCBI Taxonomy" id="2609813"/>
    <lineage>
        <taxon>Bacteria</taxon>
        <taxon>Bacillati</taxon>
        <taxon>Mycoplasmatota</taxon>
        <taxon>Mollicutes</taxon>
        <taxon>Acholeplasmatales</taxon>
        <taxon>Acholeplasmataceae</taxon>
        <taxon>Candidatus Phytoplasma</taxon>
        <taxon>16SrXI (Rice yellow dwarf group)</taxon>
    </lineage>
</organism>
<protein>
    <submittedName>
        <fullName evidence="12">Cation-transporting P-type ATPase</fullName>
    </submittedName>
</protein>
<dbReference type="Pfam" id="PF00690">
    <property type="entry name" value="Cation_ATPase_N"/>
    <property type="match status" value="1"/>
</dbReference>
<name>A0ABY7M4E7_9MOLU</name>
<dbReference type="InterPro" id="IPR001757">
    <property type="entry name" value="P_typ_ATPase"/>
</dbReference>
<evidence type="ECO:0000313" key="13">
    <source>
        <dbReference type="Proteomes" id="UP001210120"/>
    </source>
</evidence>
<sequence>MKFSIYNTDIKILEKKMKTNFKKGLTTKQVKENFLKYGFNTFKKKNKISLLKFFLMQFNNFFIYILLISSLITFSIGIINNEKKEILQSFFIFLIIIINALLSCFYEKQKEKSLMIVEKNIKIYSKVLRNGKVKIISREKLVPGDIIFLEQGDIVPADLRIIDSNNLKINESILTGENLAVDKNNNLNIKSNINLLKIFNALFMDTSVISGYAKALVIKTGLNTQIGKITKLVLKTKKIKTPLEKNIDDLTKKISLIILVFIIFNLILNLLKYKLFERNINFLLIKKMVLSSVILAVAVIPEGLLAIITIILALGIKKIAQKKAIIKNLKNLETLGAIDIVCTDKTGTLTKNKMKIKRIYLYQKSIEINESFVFNPIENYDIIKLIYYGLLCNIQYIQIKKSKKNILDPVDKSFVDLANLCNLEMYLIKKEKNIKIKEFPFDNYHKFTLTIYKYKDYFLFIMKGACEILLKLSSYIEDKKNIFVKKDNEENIIEENIKIMSQTGDKILTIAYSKIKNISLDFKNNISINEILELIKNQIVFLGVVAIEDPIRNEIKKTIGNLLKSSITPIMITGDHLITAKSVALQTGILQHKEDLVITGDEIDELDENELKKKISSIKVYARVNPEHKLRIVQTYQKIGHIVAMIGDGVNDAPSIRQANVGISMGITGSEITKQAADIILLDDNFVTLQKAILEGRNVFDNIKKSILFLLSCNIGEICVILLNTCIGHLFFTSNFYILNSLQILWINLVTDSLVAIGLGFEPKDYNIIKQKPRKIKNALLNKKLILKIILEGILIGFLTFLAAFIGYKRNNNSIIHAQTFAFMVLSLSQLVHVFNLRNIKKSIFTLKNKNNYLISFFIISFLLQISIFFIPIFKKYFHLSDLFLIDQIIIMFISSLPLLIVEIFKFFINKYTKINKLYSKK</sequence>
<feature type="transmembrane region" description="Helical" evidence="10">
    <location>
        <begin position="744"/>
        <end position="764"/>
    </location>
</feature>
<dbReference type="InterPro" id="IPR023298">
    <property type="entry name" value="ATPase_P-typ_TM_dom_sf"/>
</dbReference>
<dbReference type="PANTHER" id="PTHR43294:SF21">
    <property type="entry name" value="CATION TRANSPORTING ATPASE"/>
    <property type="match status" value="1"/>
</dbReference>
<dbReference type="InterPro" id="IPR050510">
    <property type="entry name" value="Cation_transp_ATPase_P-type"/>
</dbReference>
<dbReference type="Pfam" id="PF00122">
    <property type="entry name" value="E1-E2_ATPase"/>
    <property type="match status" value="1"/>
</dbReference>
<feature type="transmembrane region" description="Helical" evidence="10">
    <location>
        <begin position="785"/>
        <end position="808"/>
    </location>
</feature>
<keyword evidence="6" id="KW-0067">ATP-binding</keyword>
<dbReference type="InterPro" id="IPR006068">
    <property type="entry name" value="ATPase_P-typ_cation-transptr_C"/>
</dbReference>
<dbReference type="InterPro" id="IPR008250">
    <property type="entry name" value="ATPase_P-typ_transduc_dom_A_sf"/>
</dbReference>
<evidence type="ECO:0000256" key="10">
    <source>
        <dbReference type="SAM" id="Phobius"/>
    </source>
</evidence>
<evidence type="ECO:0000256" key="3">
    <source>
        <dbReference type="ARBA" id="ARBA00022475"/>
    </source>
</evidence>
<dbReference type="SUPFAM" id="SSF56784">
    <property type="entry name" value="HAD-like"/>
    <property type="match status" value="1"/>
</dbReference>
<feature type="transmembrane region" description="Helical" evidence="10">
    <location>
        <begin position="61"/>
        <end position="80"/>
    </location>
</feature>
<feature type="transmembrane region" description="Helical" evidence="10">
    <location>
        <begin position="254"/>
        <end position="273"/>
    </location>
</feature>
<dbReference type="Gene3D" id="1.20.1110.10">
    <property type="entry name" value="Calcium-transporting ATPase, transmembrane domain"/>
    <property type="match status" value="1"/>
</dbReference>
<feature type="transmembrane region" description="Helical" evidence="10">
    <location>
        <begin position="707"/>
        <end position="732"/>
    </location>
</feature>
<evidence type="ECO:0000256" key="7">
    <source>
        <dbReference type="ARBA" id="ARBA00022967"/>
    </source>
</evidence>
<dbReference type="SFLD" id="SFLDF00027">
    <property type="entry name" value="p-type_atpase"/>
    <property type="match status" value="1"/>
</dbReference>
<dbReference type="SUPFAM" id="SSF81660">
    <property type="entry name" value="Metal cation-transporting ATPase, ATP-binding domain N"/>
    <property type="match status" value="1"/>
</dbReference>
<evidence type="ECO:0000256" key="5">
    <source>
        <dbReference type="ARBA" id="ARBA00022741"/>
    </source>
</evidence>
<dbReference type="SUPFAM" id="SSF81665">
    <property type="entry name" value="Calcium ATPase, transmembrane domain M"/>
    <property type="match status" value="1"/>
</dbReference>
<evidence type="ECO:0000256" key="4">
    <source>
        <dbReference type="ARBA" id="ARBA00022692"/>
    </source>
</evidence>
<comment type="subcellular location">
    <subcellularLocation>
        <location evidence="1">Cell membrane</location>
        <topology evidence="1">Multi-pass membrane protein</topology>
    </subcellularLocation>
</comment>
<dbReference type="InterPro" id="IPR044492">
    <property type="entry name" value="P_typ_ATPase_HD_dom"/>
</dbReference>
<reference evidence="12" key="1">
    <citation type="submission" date="2022-12" db="EMBL/GenBank/DDBJ databases">
        <title>Genomic Characterization of Candidatus Phytoplasma sacchari in China.</title>
        <authorList>
            <person name="Zhang R.-Y."/>
        </authorList>
    </citation>
    <scope>NUCLEOTIDE SEQUENCE [LARGE SCALE GENOMIC DNA]</scope>
    <source>
        <strain evidence="12">SCWL1</strain>
    </source>
</reference>
<dbReference type="Pfam" id="PF00689">
    <property type="entry name" value="Cation_ATPase_C"/>
    <property type="match status" value="1"/>
</dbReference>
<dbReference type="SFLD" id="SFLDS00003">
    <property type="entry name" value="Haloacid_Dehalogenase"/>
    <property type="match status" value="1"/>
</dbReference>